<dbReference type="PROSITE" id="PS50975">
    <property type="entry name" value="ATP_GRASP"/>
    <property type="match status" value="1"/>
</dbReference>
<evidence type="ECO:0000256" key="2">
    <source>
        <dbReference type="ARBA" id="ARBA00022741"/>
    </source>
</evidence>
<dbReference type="Gene3D" id="3.30.1490.20">
    <property type="entry name" value="ATP-grasp fold, A domain"/>
    <property type="match status" value="1"/>
</dbReference>
<accession>A0A918E1D5</accession>
<dbReference type="Pfam" id="PF02786">
    <property type="entry name" value="CPSase_L_D2"/>
    <property type="match status" value="1"/>
</dbReference>
<dbReference type="GO" id="GO:0005524">
    <property type="term" value="F:ATP binding"/>
    <property type="evidence" value="ECO:0007669"/>
    <property type="project" value="UniProtKB-UniRule"/>
</dbReference>
<name>A0A918E1D5_9ACTN</name>
<dbReference type="GO" id="GO:0016874">
    <property type="term" value="F:ligase activity"/>
    <property type="evidence" value="ECO:0007669"/>
    <property type="project" value="UniProtKB-KW"/>
</dbReference>
<feature type="domain" description="ATP-grasp" evidence="5">
    <location>
        <begin position="119"/>
        <end position="317"/>
    </location>
</feature>
<evidence type="ECO:0000313" key="6">
    <source>
        <dbReference type="EMBL" id="GGO95821.1"/>
    </source>
</evidence>
<dbReference type="PANTHER" id="PTHR43585">
    <property type="entry name" value="FUMIPYRROLE BIOSYNTHESIS PROTEIN C"/>
    <property type="match status" value="1"/>
</dbReference>
<reference evidence="6" key="2">
    <citation type="submission" date="2020-09" db="EMBL/GenBank/DDBJ databases">
        <authorList>
            <person name="Sun Q."/>
            <person name="Zhou Y."/>
        </authorList>
    </citation>
    <scope>NUCLEOTIDE SEQUENCE</scope>
    <source>
        <strain evidence="6">CGMCC 4.7201</strain>
    </source>
</reference>
<dbReference type="InterPro" id="IPR052032">
    <property type="entry name" value="ATP-dep_AA_Ligase"/>
</dbReference>
<keyword evidence="3 4" id="KW-0067">ATP-binding</keyword>
<dbReference type="GO" id="GO:0046872">
    <property type="term" value="F:metal ion binding"/>
    <property type="evidence" value="ECO:0007669"/>
    <property type="project" value="InterPro"/>
</dbReference>
<comment type="caution">
    <text evidence="6">The sequence shown here is derived from an EMBL/GenBank/DDBJ whole genome shotgun (WGS) entry which is preliminary data.</text>
</comment>
<keyword evidence="2 4" id="KW-0547">Nucleotide-binding</keyword>
<dbReference type="PANTHER" id="PTHR43585:SF2">
    <property type="entry name" value="ATP-GRASP ENZYME FSQD"/>
    <property type="match status" value="1"/>
</dbReference>
<gene>
    <name evidence="6" type="primary">nikS</name>
    <name evidence="6" type="ORF">GCM10012280_53870</name>
</gene>
<dbReference type="Proteomes" id="UP000641932">
    <property type="component" value="Unassembled WGS sequence"/>
</dbReference>
<dbReference type="SUPFAM" id="SSF56059">
    <property type="entry name" value="Glutathione synthetase ATP-binding domain-like"/>
    <property type="match status" value="1"/>
</dbReference>
<dbReference type="EMBL" id="BMMS01000027">
    <property type="protein sequence ID" value="GGO95821.1"/>
    <property type="molecule type" value="Genomic_DNA"/>
</dbReference>
<proteinExistence type="predicted"/>
<evidence type="ECO:0000256" key="4">
    <source>
        <dbReference type="PROSITE-ProRule" id="PRU00409"/>
    </source>
</evidence>
<evidence type="ECO:0000313" key="7">
    <source>
        <dbReference type="Proteomes" id="UP000641932"/>
    </source>
</evidence>
<organism evidence="6 7">
    <name type="scientific">Wenjunlia tyrosinilytica</name>
    <dbReference type="NCBI Taxonomy" id="1544741"/>
    <lineage>
        <taxon>Bacteria</taxon>
        <taxon>Bacillati</taxon>
        <taxon>Actinomycetota</taxon>
        <taxon>Actinomycetes</taxon>
        <taxon>Kitasatosporales</taxon>
        <taxon>Streptomycetaceae</taxon>
        <taxon>Wenjunlia</taxon>
    </lineage>
</organism>
<protein>
    <submittedName>
        <fullName evidence="6">Carboxylate--amine ligase</fullName>
    </submittedName>
</protein>
<sequence length="420" mass="46525">MSVLILHQGSLAAAPYDRWLRDYDGDLLLLASREHLHRLGEDVPPAGSGYARFEALDNYQVSGRVEARALALAREYGVSRVIACHERDLERAAQLREVLGLPGQRLESAVPFRDKLVMKSLVRDAGVPVAPFADIQCAVDVVSFVQRHGYPVVLKPRDGGECVGVRLLRTPQDLETFLTRDFDLYGPGLPNLLAEAYVPGALCHIDGLVVGNRTVLALPSQYLHALVTYRQDRGGRLDVTLDPEDPLAGRLLEFTERVLQALPGPDHFAFRAEVFHTPDDELLLCEIASRAGGRGVRDVIRALYGLDPSEYWVRAQVGLPLPAVIGEERLEPAGTAGRLLLMKRPGEVISVPEHPGFPWVERYRIHVEPGQRVGPPEDFADLMASFVVSAPSRTECEERMRVLGAWFDEHVRIAEPQPLS</sequence>
<dbReference type="Gene3D" id="3.40.50.20">
    <property type="match status" value="1"/>
</dbReference>
<dbReference type="InterPro" id="IPR013815">
    <property type="entry name" value="ATP_grasp_subdomain_1"/>
</dbReference>
<dbReference type="Gene3D" id="3.30.470.20">
    <property type="entry name" value="ATP-grasp fold, B domain"/>
    <property type="match status" value="1"/>
</dbReference>
<dbReference type="AlphaFoldDB" id="A0A918E1D5"/>
<keyword evidence="1 6" id="KW-0436">Ligase</keyword>
<dbReference type="InterPro" id="IPR005479">
    <property type="entry name" value="CPAse_ATP-bd"/>
</dbReference>
<evidence type="ECO:0000259" key="5">
    <source>
        <dbReference type="PROSITE" id="PS50975"/>
    </source>
</evidence>
<evidence type="ECO:0000256" key="3">
    <source>
        <dbReference type="ARBA" id="ARBA00022840"/>
    </source>
</evidence>
<keyword evidence="7" id="KW-1185">Reference proteome</keyword>
<reference evidence="6" key="1">
    <citation type="journal article" date="2014" name="Int. J. Syst. Evol. Microbiol.">
        <title>Complete genome sequence of Corynebacterium casei LMG S-19264T (=DSM 44701T), isolated from a smear-ripened cheese.</title>
        <authorList>
            <consortium name="US DOE Joint Genome Institute (JGI-PGF)"/>
            <person name="Walter F."/>
            <person name="Albersmeier A."/>
            <person name="Kalinowski J."/>
            <person name="Ruckert C."/>
        </authorList>
    </citation>
    <scope>NUCLEOTIDE SEQUENCE</scope>
    <source>
        <strain evidence="6">CGMCC 4.7201</strain>
    </source>
</reference>
<dbReference type="InterPro" id="IPR011761">
    <property type="entry name" value="ATP-grasp"/>
</dbReference>
<evidence type="ECO:0000256" key="1">
    <source>
        <dbReference type="ARBA" id="ARBA00022598"/>
    </source>
</evidence>
<dbReference type="RefSeq" id="WP_189134408.1">
    <property type="nucleotide sequence ID" value="NZ_BMMS01000027.1"/>
</dbReference>